<name>A0A1M5YAI5_9FLAO</name>
<dbReference type="InterPro" id="IPR008969">
    <property type="entry name" value="CarboxyPept-like_regulatory"/>
</dbReference>
<proteinExistence type="predicted"/>
<dbReference type="STRING" id="573501.SAMN04487999_2065"/>
<gene>
    <name evidence="1" type="ORF">DSM01_1356</name>
    <name evidence="2" type="ORF">SAMN04487999_2065</name>
</gene>
<evidence type="ECO:0000313" key="3">
    <source>
        <dbReference type="Proteomes" id="UP000184240"/>
    </source>
</evidence>
<sequence length="941" mass="107011">MQHSNYKILICIILLSQTLSFAKETSLGAFIESSSTLVSNVERYYSSLSLLNLHQQSLNTEPEAELVLTLKTTQKSFDPNSRHTLVFEVYNQSKASKQIKVLPILPTSWQLLSVSAINHLAPAEKKLVLVQFFIPSYQAAGQAPITVNLNTQNELIRSENYTINVATHQDIRVEPLPAAPNLEGGTLFKSSFEIKNMGNQTAALKINSSTFIDGFKEIQLKSDADTIIVVQQSTPKLVHAPLKVINDLEVENVNTQVKKYAYNSTTIYPSKIKQKDPFFRYMIDASVYYNSFTNSNDHFSIMTAEVKGNGFLDIPKEHFLSFIVRGPQKINVRRFGITDQYSLIYRYKDATTVKAGDHGYQLNRLGFGSRFGIGFSLDHSINSRLTFSALYVKPRLYTSNNSSFYGVKAQYLLSPSFGAGISISQSKESVYRSFSQKKTNNNDFGQIATINFDYQNARHFLYSETSLSNFKGDIQYTQMLNAGTRLGNFRFNGNFTVAAKNYFGTVSNGLQLNTNITYAKNKWNLSLGQSLSKIIQNIDPRFSSATPYFKNYFARLGFKIDQASLLSIRLDHRLREDRLMPRNYFYKEMGMDYQYSLNLPRLNLNFNGRIAKTKNMLLTQSYYLNNYFHGVNINYNLLKAFSVRGGFNHSYTSRYSLDGKTSHNYRYSLGLSTSINALRFNLLYTSGFTPEYFHLKRDYLNASIFYSINNHHHFEIRANYYENPGFQNAKEVLASAKYTYRFGIPLKRTISAGGIKGYIQVPKNYQLKEGIQLSINGKTVIADKNGYFEINNVSVGKQFLFIDQSKLPKHLILGIKNPIELDIVKNQSQDIIIPLVEAASLRGNLNKAPKDSIVPKILIHLKNEKNAYTLRSNPDGTFHFKEIIPGSYDLNFQFLGTNMDYKAIPSKQITLNATSTKSITIDIEKKVRQVIFKSKKLYISN</sequence>
<evidence type="ECO:0000313" key="2">
    <source>
        <dbReference type="EMBL" id="SHI09090.1"/>
    </source>
</evidence>
<dbReference type="Gene3D" id="2.60.40.1120">
    <property type="entry name" value="Carboxypeptidase-like, regulatory domain"/>
    <property type="match status" value="1"/>
</dbReference>
<dbReference type="EMBL" id="FQXT01000003">
    <property type="protein sequence ID" value="SHI09090.1"/>
    <property type="molecule type" value="Genomic_DNA"/>
</dbReference>
<organism evidence="2 3">
    <name type="scientific">Leeuwenhoekiella palythoae</name>
    <dbReference type="NCBI Taxonomy" id="573501"/>
    <lineage>
        <taxon>Bacteria</taxon>
        <taxon>Pseudomonadati</taxon>
        <taxon>Bacteroidota</taxon>
        <taxon>Flavobacteriia</taxon>
        <taxon>Flavobacteriales</taxon>
        <taxon>Flavobacteriaceae</taxon>
        <taxon>Leeuwenhoekiella</taxon>
    </lineage>
</organism>
<evidence type="ECO:0000313" key="1">
    <source>
        <dbReference type="EMBL" id="RXG30605.1"/>
    </source>
</evidence>
<dbReference type="OrthoDB" id="910082at2"/>
<dbReference type="EMBL" id="QOVN01000002">
    <property type="protein sequence ID" value="RXG30605.1"/>
    <property type="molecule type" value="Genomic_DNA"/>
</dbReference>
<dbReference type="Proteomes" id="UP000184240">
    <property type="component" value="Unassembled WGS sequence"/>
</dbReference>
<dbReference type="Proteomes" id="UP000290037">
    <property type="component" value="Unassembled WGS sequence"/>
</dbReference>
<keyword evidence="4" id="KW-1185">Reference proteome</keyword>
<evidence type="ECO:0008006" key="5">
    <source>
        <dbReference type="Google" id="ProtNLM"/>
    </source>
</evidence>
<dbReference type="AlphaFoldDB" id="A0A1M5YAI5"/>
<reference evidence="1 4" key="3">
    <citation type="submission" date="2018-07" db="EMBL/GenBank/DDBJ databases">
        <title>Leeuwenhoekiella genomics.</title>
        <authorList>
            <person name="Tahon G."/>
            <person name="Willems A."/>
        </authorList>
    </citation>
    <scope>NUCLEOTIDE SEQUENCE [LARGE SCALE GENOMIC DNA]</scope>
    <source>
        <strain evidence="1 4">LMG 24856</strain>
    </source>
</reference>
<dbReference type="SUPFAM" id="SSF49464">
    <property type="entry name" value="Carboxypeptidase regulatory domain-like"/>
    <property type="match status" value="1"/>
</dbReference>
<dbReference type="RefSeq" id="WP_128755680.1">
    <property type="nucleotide sequence ID" value="NZ_FQXT01000003.1"/>
</dbReference>
<protein>
    <recommendedName>
        <fullName evidence="5">Carboxypeptidase regulatory-like domain-containing protein</fullName>
    </recommendedName>
</protein>
<accession>A0A1M5YAI5</accession>
<evidence type="ECO:0000313" key="4">
    <source>
        <dbReference type="Proteomes" id="UP000290037"/>
    </source>
</evidence>
<reference evidence="3" key="1">
    <citation type="submission" date="2016-11" db="EMBL/GenBank/DDBJ databases">
        <authorList>
            <person name="Varghese N."/>
            <person name="Submissions S."/>
        </authorList>
    </citation>
    <scope>NUCLEOTIDE SEQUENCE [LARGE SCALE GENOMIC DNA]</scope>
    <source>
        <strain evidence="3">DSM 19859</strain>
    </source>
</reference>
<reference evidence="2" key="2">
    <citation type="submission" date="2016-11" db="EMBL/GenBank/DDBJ databases">
        <authorList>
            <person name="Jaros S."/>
            <person name="Januszkiewicz K."/>
            <person name="Wedrychowicz H."/>
        </authorList>
    </citation>
    <scope>NUCLEOTIDE SEQUENCE [LARGE SCALE GENOMIC DNA]</scope>
    <source>
        <strain evidence="2">DSM 19859</strain>
    </source>
</reference>